<dbReference type="InterPro" id="IPR036875">
    <property type="entry name" value="Znf_CCHC_sf"/>
</dbReference>
<organism evidence="4 5">
    <name type="scientific">Cystoisospora suis</name>
    <dbReference type="NCBI Taxonomy" id="483139"/>
    <lineage>
        <taxon>Eukaryota</taxon>
        <taxon>Sar</taxon>
        <taxon>Alveolata</taxon>
        <taxon>Apicomplexa</taxon>
        <taxon>Conoidasida</taxon>
        <taxon>Coccidia</taxon>
        <taxon>Eucoccidiorida</taxon>
        <taxon>Eimeriorina</taxon>
        <taxon>Sarcocystidae</taxon>
        <taxon>Cystoisospora</taxon>
    </lineage>
</organism>
<accession>A0A2C6KM36</accession>
<feature type="domain" description="CCHC-type" evidence="3">
    <location>
        <begin position="122"/>
        <end position="137"/>
    </location>
</feature>
<sequence length="138" mass="15335">MKLMATQFPATKEEAIELAHTFNYTRERIERWRRAGNEGRTGDHSKYSSFGRSAHGRGATGRTGQGGSRYTTFGQEDWQNSNKRGGAKAAWASTNREDCRPPGFTTEKNGGQGQDKKKPLVCWNCGKEGHPRALCPKS</sequence>
<evidence type="ECO:0000259" key="3">
    <source>
        <dbReference type="PROSITE" id="PS50158"/>
    </source>
</evidence>
<feature type="region of interest" description="Disordered" evidence="2">
    <location>
        <begin position="35"/>
        <end position="123"/>
    </location>
</feature>
<dbReference type="PROSITE" id="PS50158">
    <property type="entry name" value="ZF_CCHC"/>
    <property type="match status" value="1"/>
</dbReference>
<gene>
    <name evidence="4" type="ORF">CSUI_004624</name>
</gene>
<dbReference type="OrthoDB" id="2242037at2759"/>
<dbReference type="SUPFAM" id="SSF57756">
    <property type="entry name" value="Retrovirus zinc finger-like domains"/>
    <property type="match status" value="1"/>
</dbReference>
<evidence type="ECO:0000256" key="1">
    <source>
        <dbReference type="PROSITE-ProRule" id="PRU00047"/>
    </source>
</evidence>
<feature type="compositionally biased region" description="Gly residues" evidence="2">
    <location>
        <begin position="58"/>
        <end position="67"/>
    </location>
</feature>
<keyword evidence="5" id="KW-1185">Reference proteome</keyword>
<comment type="caution">
    <text evidence="4">The sequence shown here is derived from an EMBL/GenBank/DDBJ whole genome shotgun (WGS) entry which is preliminary data.</text>
</comment>
<evidence type="ECO:0000313" key="5">
    <source>
        <dbReference type="Proteomes" id="UP000221165"/>
    </source>
</evidence>
<dbReference type="InterPro" id="IPR001878">
    <property type="entry name" value="Znf_CCHC"/>
</dbReference>
<dbReference type="SMART" id="SM00343">
    <property type="entry name" value="ZnF_C2HC"/>
    <property type="match status" value="1"/>
</dbReference>
<keyword evidence="1" id="KW-0479">Metal-binding</keyword>
<feature type="compositionally biased region" description="Polar residues" evidence="2">
    <location>
        <begin position="70"/>
        <end position="83"/>
    </location>
</feature>
<dbReference type="Proteomes" id="UP000221165">
    <property type="component" value="Unassembled WGS sequence"/>
</dbReference>
<dbReference type="RefSeq" id="XP_067923212.1">
    <property type="nucleotide sequence ID" value="XM_068064811.1"/>
</dbReference>
<keyword evidence="1" id="KW-0862">Zinc</keyword>
<dbReference type="AlphaFoldDB" id="A0A2C6KM36"/>
<feature type="compositionally biased region" description="Basic and acidic residues" evidence="2">
    <location>
        <begin position="35"/>
        <end position="46"/>
    </location>
</feature>
<name>A0A2C6KM36_9APIC</name>
<evidence type="ECO:0000313" key="4">
    <source>
        <dbReference type="EMBL" id="PHJ21530.1"/>
    </source>
</evidence>
<dbReference type="VEuPathDB" id="ToxoDB:CSUI_004624"/>
<proteinExistence type="predicted"/>
<dbReference type="GeneID" id="94428022"/>
<keyword evidence="1" id="KW-0863">Zinc-finger</keyword>
<reference evidence="4 5" key="1">
    <citation type="journal article" date="2017" name="Int. J. Parasitol.">
        <title>The genome of the protozoan parasite Cystoisospora suis and a reverse vaccinology approach to identify vaccine candidates.</title>
        <authorList>
            <person name="Palmieri N."/>
            <person name="Shrestha A."/>
            <person name="Ruttkowski B."/>
            <person name="Beck T."/>
            <person name="Vogl C."/>
            <person name="Tomley F."/>
            <person name="Blake D.P."/>
            <person name="Joachim A."/>
        </authorList>
    </citation>
    <scope>NUCLEOTIDE SEQUENCE [LARGE SCALE GENOMIC DNA]</scope>
    <source>
        <strain evidence="4 5">Wien I</strain>
    </source>
</reference>
<dbReference type="GO" id="GO:0008270">
    <property type="term" value="F:zinc ion binding"/>
    <property type="evidence" value="ECO:0007669"/>
    <property type="project" value="UniProtKB-KW"/>
</dbReference>
<dbReference type="GO" id="GO:0003676">
    <property type="term" value="F:nucleic acid binding"/>
    <property type="evidence" value="ECO:0007669"/>
    <property type="project" value="InterPro"/>
</dbReference>
<protein>
    <recommendedName>
        <fullName evidence="3">CCHC-type domain-containing protein</fullName>
    </recommendedName>
</protein>
<dbReference type="EMBL" id="MIGC01002177">
    <property type="protein sequence ID" value="PHJ21530.1"/>
    <property type="molecule type" value="Genomic_DNA"/>
</dbReference>
<evidence type="ECO:0000256" key="2">
    <source>
        <dbReference type="SAM" id="MobiDB-lite"/>
    </source>
</evidence>
<feature type="non-terminal residue" evidence="4">
    <location>
        <position position="138"/>
    </location>
</feature>